<evidence type="ECO:0000313" key="1">
    <source>
        <dbReference type="EMBL" id="SDG62234.1"/>
    </source>
</evidence>
<accession>A0A1G7VR50</accession>
<feature type="non-terminal residue" evidence="1">
    <location>
        <position position="89"/>
    </location>
</feature>
<dbReference type="AlphaFoldDB" id="A0A1G7VR50"/>
<sequence>MRYPDGGGLTTEQRKRREQLRMRAADLIAQGATDTRIARELRVTPMSVGRWRRALENGGRAALTSKGAGGAECRLNPAQLSDLQKVLDQ</sequence>
<dbReference type="EMBL" id="FNCN01000006">
    <property type="protein sequence ID" value="SDG62234.1"/>
    <property type="molecule type" value="Genomic_DNA"/>
</dbReference>
<keyword evidence="1" id="KW-0238">DNA-binding</keyword>
<keyword evidence="1" id="KW-0371">Homeobox</keyword>
<dbReference type="Pfam" id="PF13384">
    <property type="entry name" value="HTH_23"/>
    <property type="match status" value="1"/>
</dbReference>
<keyword evidence="2" id="KW-1185">Reference proteome</keyword>
<organism evidence="1 2">
    <name type="scientific">Sinosporangium album</name>
    <dbReference type="NCBI Taxonomy" id="504805"/>
    <lineage>
        <taxon>Bacteria</taxon>
        <taxon>Bacillati</taxon>
        <taxon>Actinomycetota</taxon>
        <taxon>Actinomycetes</taxon>
        <taxon>Streptosporangiales</taxon>
        <taxon>Streptosporangiaceae</taxon>
        <taxon>Sinosporangium</taxon>
    </lineage>
</organism>
<dbReference type="SUPFAM" id="SSF46689">
    <property type="entry name" value="Homeodomain-like"/>
    <property type="match status" value="1"/>
</dbReference>
<dbReference type="RefSeq" id="WP_143020167.1">
    <property type="nucleotide sequence ID" value="NZ_FNCN01000006.1"/>
</dbReference>
<reference evidence="1 2" key="1">
    <citation type="submission" date="2016-10" db="EMBL/GenBank/DDBJ databases">
        <authorList>
            <person name="de Groot N.N."/>
        </authorList>
    </citation>
    <scope>NUCLEOTIDE SEQUENCE [LARGE SCALE GENOMIC DNA]</scope>
    <source>
        <strain evidence="1 2">CPCC 201354</strain>
    </source>
</reference>
<evidence type="ECO:0000313" key="2">
    <source>
        <dbReference type="Proteomes" id="UP000198923"/>
    </source>
</evidence>
<gene>
    <name evidence="1" type="ORF">SAMN05421505_1061</name>
</gene>
<dbReference type="GO" id="GO:0003677">
    <property type="term" value="F:DNA binding"/>
    <property type="evidence" value="ECO:0007669"/>
    <property type="project" value="UniProtKB-KW"/>
</dbReference>
<proteinExistence type="predicted"/>
<dbReference type="Proteomes" id="UP000198923">
    <property type="component" value="Unassembled WGS sequence"/>
</dbReference>
<name>A0A1G7VR50_9ACTN</name>
<protein>
    <submittedName>
        <fullName evidence="1">Homeodomain-like domain-containing protein</fullName>
    </submittedName>
</protein>
<dbReference type="InterPro" id="IPR009057">
    <property type="entry name" value="Homeodomain-like_sf"/>
</dbReference>
<dbReference type="OrthoDB" id="8479510at2"/>